<protein>
    <recommendedName>
        <fullName evidence="4">Transmembrane protein</fullName>
    </recommendedName>
</protein>
<sequence>MDTIYNSDKIAASDDLNKGELPATAPNHNDRRPGLVGYWDDQWKSPNPRSSRFCLKASLFVACLLAVAPTVLKFVFAAVPAAAAAWTEGAASPQSFWLTFTTILSQQHGQAKEAWICFAISKAICVSSEIVLLVTHSRLRQQYRNPFRAHMSIRVGIYCACWLPLFCYPAYQQYEFGMALVTYQLETCFWVGYWIEWWTGITLRINLAIFGDLAEI</sequence>
<gene>
    <name evidence="2" type="ORF">PG996_004214</name>
</gene>
<feature type="transmembrane region" description="Helical" evidence="1">
    <location>
        <begin position="191"/>
        <end position="210"/>
    </location>
</feature>
<reference evidence="2 3" key="1">
    <citation type="submission" date="2023-01" db="EMBL/GenBank/DDBJ databases">
        <title>Analysis of 21 Apiospora genomes using comparative genomics revels a genus with tremendous synthesis potential of carbohydrate active enzymes and secondary metabolites.</title>
        <authorList>
            <person name="Sorensen T."/>
        </authorList>
    </citation>
    <scope>NUCLEOTIDE SEQUENCE [LARGE SCALE GENOMIC DNA]</scope>
    <source>
        <strain evidence="2 3">CBS 83171</strain>
    </source>
</reference>
<organism evidence="2 3">
    <name type="scientific">Apiospora saccharicola</name>
    <dbReference type="NCBI Taxonomy" id="335842"/>
    <lineage>
        <taxon>Eukaryota</taxon>
        <taxon>Fungi</taxon>
        <taxon>Dikarya</taxon>
        <taxon>Ascomycota</taxon>
        <taxon>Pezizomycotina</taxon>
        <taxon>Sordariomycetes</taxon>
        <taxon>Xylariomycetidae</taxon>
        <taxon>Amphisphaeriales</taxon>
        <taxon>Apiosporaceae</taxon>
        <taxon>Apiospora</taxon>
    </lineage>
</organism>
<proteinExistence type="predicted"/>
<keyword evidence="1" id="KW-1133">Transmembrane helix</keyword>
<feature type="transmembrane region" description="Helical" evidence="1">
    <location>
        <begin position="155"/>
        <end position="171"/>
    </location>
</feature>
<comment type="caution">
    <text evidence="2">The sequence shown here is derived from an EMBL/GenBank/DDBJ whole genome shotgun (WGS) entry which is preliminary data.</text>
</comment>
<keyword evidence="1" id="KW-0812">Transmembrane</keyword>
<evidence type="ECO:0000313" key="3">
    <source>
        <dbReference type="Proteomes" id="UP001446871"/>
    </source>
</evidence>
<name>A0ABR1W3I2_9PEZI</name>
<evidence type="ECO:0008006" key="4">
    <source>
        <dbReference type="Google" id="ProtNLM"/>
    </source>
</evidence>
<dbReference type="EMBL" id="JAQQWM010000002">
    <property type="protein sequence ID" value="KAK8078044.1"/>
    <property type="molecule type" value="Genomic_DNA"/>
</dbReference>
<feature type="transmembrane region" description="Helical" evidence="1">
    <location>
        <begin position="113"/>
        <end position="134"/>
    </location>
</feature>
<keyword evidence="1" id="KW-0472">Membrane</keyword>
<feature type="transmembrane region" description="Helical" evidence="1">
    <location>
        <begin position="59"/>
        <end position="86"/>
    </location>
</feature>
<evidence type="ECO:0000313" key="2">
    <source>
        <dbReference type="EMBL" id="KAK8078044.1"/>
    </source>
</evidence>
<keyword evidence="3" id="KW-1185">Reference proteome</keyword>
<dbReference type="Proteomes" id="UP001446871">
    <property type="component" value="Unassembled WGS sequence"/>
</dbReference>
<accession>A0ABR1W3I2</accession>
<evidence type="ECO:0000256" key="1">
    <source>
        <dbReference type="SAM" id="Phobius"/>
    </source>
</evidence>